<comment type="caution">
    <text evidence="2">The sequence shown here is derived from an EMBL/GenBank/DDBJ whole genome shotgun (WGS) entry which is preliminary data.</text>
</comment>
<proteinExistence type="predicted"/>
<dbReference type="Proteomes" id="UP001559623">
    <property type="component" value="Unassembled WGS sequence"/>
</dbReference>
<dbReference type="InterPro" id="IPR029063">
    <property type="entry name" value="SAM-dependent_MTases_sf"/>
</dbReference>
<dbReference type="EMBL" id="JARVLH010000002">
    <property type="protein sequence ID" value="MEX5284799.1"/>
    <property type="molecule type" value="Genomic_DNA"/>
</dbReference>
<feature type="domain" description="Methyltransferase FkbM" evidence="1">
    <location>
        <begin position="199"/>
        <end position="348"/>
    </location>
</feature>
<dbReference type="NCBIfam" id="TIGR01444">
    <property type="entry name" value="fkbM_fam"/>
    <property type="match status" value="1"/>
</dbReference>
<dbReference type="InterPro" id="IPR006342">
    <property type="entry name" value="FkbM_mtfrase"/>
</dbReference>
<organism evidence="2 3">
    <name type="scientific">Selenomonas sputigena</name>
    <dbReference type="NCBI Taxonomy" id="69823"/>
    <lineage>
        <taxon>Bacteria</taxon>
        <taxon>Bacillati</taxon>
        <taxon>Bacillota</taxon>
        <taxon>Negativicutes</taxon>
        <taxon>Selenomonadales</taxon>
        <taxon>Selenomonadaceae</taxon>
        <taxon>Selenomonas</taxon>
    </lineage>
</organism>
<dbReference type="GO" id="GO:0008168">
    <property type="term" value="F:methyltransferase activity"/>
    <property type="evidence" value="ECO:0007669"/>
    <property type="project" value="UniProtKB-KW"/>
</dbReference>
<protein>
    <submittedName>
        <fullName evidence="2">FkbM family methyltransferase</fullName>
    </submittedName>
</protein>
<keyword evidence="3" id="KW-1185">Reference proteome</keyword>
<keyword evidence="2" id="KW-0489">Methyltransferase</keyword>
<dbReference type="SUPFAM" id="SSF53335">
    <property type="entry name" value="S-adenosyl-L-methionine-dependent methyltransferases"/>
    <property type="match status" value="1"/>
</dbReference>
<dbReference type="Pfam" id="PF05050">
    <property type="entry name" value="Methyltransf_21"/>
    <property type="match status" value="1"/>
</dbReference>
<evidence type="ECO:0000259" key="1">
    <source>
        <dbReference type="Pfam" id="PF05050"/>
    </source>
</evidence>
<evidence type="ECO:0000313" key="2">
    <source>
        <dbReference type="EMBL" id="MEX5284799.1"/>
    </source>
</evidence>
<sequence>MEAKERIRAVLERERDNKTPEAANFLARLKERPKLCLWGLGSHGHNWHGYLQSLGIAVDYVFDRSKDALHHWLGSGRKISSFEEMKKHREEMTVLVTMRSPADALANLRENGFAACAATVNFFSFDTSLRYAGKPEKLKEMEKAVGRVLDLCADEASREIVCQTVAKWFDEAHEEIDCIPNQYFVKGIMPLSEAEHFVDVGAFDGDTIEAFLAATGGKYAHIHAFEMEVGNRQKLLQRIGTDPRCDESRITVYPYGLSDKQERVRYTANGFSSVICENGTETAELRRLDDVLGEARVTLLKMDIEGAEPYALAGAARVIRRERPKLAICTYHRAEHLWQIPKQIGELLPDCLFYFRHHSLDEMETVCYAIPKERI</sequence>
<dbReference type="RefSeq" id="WP_368846709.1">
    <property type="nucleotide sequence ID" value="NZ_CP194411.1"/>
</dbReference>
<name>A0ABV3X3M5_9FIRM</name>
<dbReference type="PANTHER" id="PTHR34203:SF15">
    <property type="entry name" value="SLL1173 PROTEIN"/>
    <property type="match status" value="1"/>
</dbReference>
<reference evidence="2 3" key="1">
    <citation type="submission" date="2023-04" db="EMBL/GenBank/DDBJ databases">
        <title>Genome Sequence of Selenomonas sputigena ATCC 33150.</title>
        <authorList>
            <person name="Miller D.P."/>
            <person name="Anvari S."/>
            <person name="Polson S.W."/>
            <person name="Macdonald M."/>
            <person name="Mcdowell J.V."/>
        </authorList>
    </citation>
    <scope>NUCLEOTIDE SEQUENCE [LARGE SCALE GENOMIC DNA]</scope>
    <source>
        <strain evidence="2 3">ATCC 33150</strain>
    </source>
</reference>
<dbReference type="Gene3D" id="3.40.50.150">
    <property type="entry name" value="Vaccinia Virus protein VP39"/>
    <property type="match status" value="1"/>
</dbReference>
<evidence type="ECO:0000313" key="3">
    <source>
        <dbReference type="Proteomes" id="UP001559623"/>
    </source>
</evidence>
<dbReference type="InterPro" id="IPR052514">
    <property type="entry name" value="SAM-dependent_MTase"/>
</dbReference>
<gene>
    <name evidence="2" type="ORF">QCO44_03960</name>
</gene>
<accession>A0ABV3X3M5</accession>
<dbReference type="PANTHER" id="PTHR34203">
    <property type="entry name" value="METHYLTRANSFERASE, FKBM FAMILY PROTEIN"/>
    <property type="match status" value="1"/>
</dbReference>
<dbReference type="GO" id="GO:0032259">
    <property type="term" value="P:methylation"/>
    <property type="evidence" value="ECO:0007669"/>
    <property type="project" value="UniProtKB-KW"/>
</dbReference>
<keyword evidence="2" id="KW-0808">Transferase</keyword>